<dbReference type="Proteomes" id="UP000318521">
    <property type="component" value="Unassembled WGS sequence"/>
</dbReference>
<dbReference type="GO" id="GO:0003677">
    <property type="term" value="F:DNA binding"/>
    <property type="evidence" value="ECO:0007669"/>
    <property type="project" value="UniProtKB-KW"/>
</dbReference>
<organism evidence="1 2">
    <name type="scientific">Alkalicoccobacillus porphyridii</name>
    <dbReference type="NCBI Taxonomy" id="2597270"/>
    <lineage>
        <taxon>Bacteria</taxon>
        <taxon>Bacillati</taxon>
        <taxon>Bacillota</taxon>
        <taxon>Bacilli</taxon>
        <taxon>Bacillales</taxon>
        <taxon>Bacillaceae</taxon>
        <taxon>Alkalicoccobacillus</taxon>
    </lineage>
</organism>
<reference evidence="1 2" key="1">
    <citation type="submission" date="2019-07" db="EMBL/GenBank/DDBJ databases">
        <authorList>
            <person name="Park Y.J."/>
            <person name="Jeong S.E."/>
            <person name="Jung H.S."/>
        </authorList>
    </citation>
    <scope>NUCLEOTIDE SEQUENCE [LARGE SCALE GENOMIC DNA]</scope>
    <source>
        <strain evidence="2">P16(2019)</strain>
    </source>
</reference>
<keyword evidence="1" id="KW-0238">DNA-binding</keyword>
<dbReference type="OrthoDB" id="122388at2"/>
<comment type="caution">
    <text evidence="1">The sequence shown here is derived from an EMBL/GenBank/DDBJ whole genome shotgun (WGS) entry which is preliminary data.</text>
</comment>
<accession>A0A554A4K5</accession>
<evidence type="ECO:0000313" key="2">
    <source>
        <dbReference type="Proteomes" id="UP000318521"/>
    </source>
</evidence>
<gene>
    <name evidence="1" type="ORF">FN960_00500</name>
</gene>
<evidence type="ECO:0000313" key="1">
    <source>
        <dbReference type="EMBL" id="TSB48605.1"/>
    </source>
</evidence>
<keyword evidence="2" id="KW-1185">Reference proteome</keyword>
<proteinExistence type="predicted"/>
<dbReference type="EMBL" id="VLXZ01000001">
    <property type="protein sequence ID" value="TSB48605.1"/>
    <property type="molecule type" value="Genomic_DNA"/>
</dbReference>
<dbReference type="AlphaFoldDB" id="A0A554A4K5"/>
<sequence>MDLEKYPNSLDVKHIKEILGIGQRQVNELLNDPPFHVVRVGKKFVVSKHIFFRWFMGLS</sequence>
<name>A0A554A4K5_9BACI</name>
<protein>
    <submittedName>
        <fullName evidence="1">DNA-binding protein</fullName>
    </submittedName>
</protein>